<gene>
    <name evidence="7" type="ORF">GXP67_31260</name>
</gene>
<dbReference type="PANTHER" id="PTHR33217">
    <property type="entry name" value="TRANSPOSASE FOR INSERTION SEQUENCE ELEMENT IS1081"/>
    <property type="match status" value="1"/>
</dbReference>
<dbReference type="NCBIfam" id="NF033543">
    <property type="entry name" value="transpos_IS256"/>
    <property type="match status" value="1"/>
</dbReference>
<dbReference type="GO" id="GO:0003677">
    <property type="term" value="F:DNA binding"/>
    <property type="evidence" value="ECO:0007669"/>
    <property type="project" value="UniProtKB-UniRule"/>
</dbReference>
<dbReference type="AlphaFoldDB" id="A0A6C0GRU7"/>
<keyword evidence="3 6" id="KW-0815">Transposition</keyword>
<dbReference type="GO" id="GO:0006313">
    <property type="term" value="P:DNA transposition"/>
    <property type="evidence" value="ECO:0007669"/>
    <property type="project" value="UniProtKB-UniRule"/>
</dbReference>
<dbReference type="Proteomes" id="UP000480178">
    <property type="component" value="Chromosome"/>
</dbReference>
<evidence type="ECO:0000256" key="4">
    <source>
        <dbReference type="ARBA" id="ARBA00023125"/>
    </source>
</evidence>
<keyword evidence="8" id="KW-1185">Reference proteome</keyword>
<evidence type="ECO:0000256" key="1">
    <source>
        <dbReference type="ARBA" id="ARBA00002190"/>
    </source>
</evidence>
<keyword evidence="5 6" id="KW-0233">DNA recombination</keyword>
<proteinExistence type="inferred from homology"/>
<dbReference type="EMBL" id="CP048222">
    <property type="protein sequence ID" value="QHT70811.1"/>
    <property type="molecule type" value="Genomic_DNA"/>
</dbReference>
<dbReference type="PANTHER" id="PTHR33217:SF8">
    <property type="entry name" value="MUTATOR FAMILY TRANSPOSASE"/>
    <property type="match status" value="1"/>
</dbReference>
<keyword evidence="4 6" id="KW-0238">DNA-binding</keyword>
<organism evidence="7 8">
    <name type="scientific">Rhodocytophaga rosea</name>
    <dbReference type="NCBI Taxonomy" id="2704465"/>
    <lineage>
        <taxon>Bacteria</taxon>
        <taxon>Pseudomonadati</taxon>
        <taxon>Bacteroidota</taxon>
        <taxon>Cytophagia</taxon>
        <taxon>Cytophagales</taxon>
        <taxon>Rhodocytophagaceae</taxon>
        <taxon>Rhodocytophaga</taxon>
    </lineage>
</organism>
<dbReference type="RefSeq" id="WP_162446774.1">
    <property type="nucleotide sequence ID" value="NZ_CP048222.1"/>
</dbReference>
<dbReference type="InterPro" id="IPR001207">
    <property type="entry name" value="Transposase_mutator"/>
</dbReference>
<comment type="similarity">
    <text evidence="2 6">Belongs to the transposase mutator family.</text>
</comment>
<evidence type="ECO:0000256" key="2">
    <source>
        <dbReference type="ARBA" id="ARBA00010961"/>
    </source>
</evidence>
<evidence type="ECO:0000256" key="5">
    <source>
        <dbReference type="ARBA" id="ARBA00023172"/>
    </source>
</evidence>
<protein>
    <recommendedName>
        <fullName evidence="6">Mutator family transposase</fullName>
    </recommendedName>
</protein>
<evidence type="ECO:0000256" key="6">
    <source>
        <dbReference type="RuleBase" id="RU365089"/>
    </source>
</evidence>
<evidence type="ECO:0000313" key="8">
    <source>
        <dbReference type="Proteomes" id="UP000480178"/>
    </source>
</evidence>
<evidence type="ECO:0000313" key="7">
    <source>
        <dbReference type="EMBL" id="QHT70811.1"/>
    </source>
</evidence>
<dbReference type="KEGG" id="rhoz:GXP67_31260"/>
<reference evidence="7 8" key="1">
    <citation type="submission" date="2020-01" db="EMBL/GenBank/DDBJ databases">
        <authorList>
            <person name="Kim M.K."/>
        </authorList>
    </citation>
    <scope>NUCLEOTIDE SEQUENCE [LARGE SCALE GENOMIC DNA]</scope>
    <source>
        <strain evidence="7 8">172606-1</strain>
    </source>
</reference>
<name>A0A6C0GRU7_9BACT</name>
<evidence type="ECO:0000256" key="3">
    <source>
        <dbReference type="ARBA" id="ARBA00022578"/>
    </source>
</evidence>
<sequence>MQPDKPILTKEFLSQFKSEQDLTQFFTDLYKQALNQMLEGELDEHLGYGRYERKPIADGNYRNGKKEKQLKTTYGKLDVQVPRDREGSFEPQLVKKRQTALAKVEDAVLSLYSRGMSTRDIEQQIKELYGVELSEGTVSRITSRIVNLVTEWQQRPLQPVYLMLWLDALRFHVRHEHKVICKSCYLAIGLNPEGKKEVLGIWLSATESASFWLQVLTDLIGRGVRDILLAATDNLVGLPEAVQATFSQSLVQVCLCHQIRNSLAYVAFDERKEFAKDLYPIYQAATREIAETHLLKLEEKWSKKYPQVVKSWFTNWNRLSVYFDFPQEIRRLLYTTNIIESLNSMIRKYTRNKLVFPDDQAVLKTVYLALEQVSKKWTMPVAHWQRILAQFAILYPDRVKLNL</sequence>
<keyword evidence="6" id="KW-0814">Transposable element</keyword>
<comment type="function">
    <text evidence="1 6">Required for the transposition of the insertion element.</text>
</comment>
<dbReference type="GO" id="GO:0004803">
    <property type="term" value="F:transposase activity"/>
    <property type="evidence" value="ECO:0007669"/>
    <property type="project" value="UniProtKB-UniRule"/>
</dbReference>
<dbReference type="Pfam" id="PF00872">
    <property type="entry name" value="Transposase_mut"/>
    <property type="match status" value="1"/>
</dbReference>
<accession>A0A6C0GRU7</accession>